<dbReference type="SUPFAM" id="SSF110857">
    <property type="entry name" value="Gamma-glutamyl cyclotransferase-like"/>
    <property type="match status" value="1"/>
</dbReference>
<dbReference type="Pfam" id="PF13772">
    <property type="entry name" value="AIG2_2"/>
    <property type="match status" value="1"/>
</dbReference>
<accession>A0A2J7ZN94</accession>
<evidence type="ECO:0000256" key="2">
    <source>
        <dbReference type="ARBA" id="ARBA00023239"/>
    </source>
</evidence>
<dbReference type="PANTHER" id="PTHR12935">
    <property type="entry name" value="GAMMA-GLUTAMYLCYCLOTRANSFERASE"/>
    <property type="match status" value="1"/>
</dbReference>
<dbReference type="Proteomes" id="UP000236333">
    <property type="component" value="Unassembled WGS sequence"/>
</dbReference>
<organism evidence="7 8">
    <name type="scientific">Tetrabaena socialis</name>
    <dbReference type="NCBI Taxonomy" id="47790"/>
    <lineage>
        <taxon>Eukaryota</taxon>
        <taxon>Viridiplantae</taxon>
        <taxon>Chlorophyta</taxon>
        <taxon>core chlorophytes</taxon>
        <taxon>Chlorophyceae</taxon>
        <taxon>CS clade</taxon>
        <taxon>Chlamydomonadales</taxon>
        <taxon>Tetrabaenaceae</taxon>
        <taxon>Tetrabaena</taxon>
    </lineage>
</organism>
<evidence type="ECO:0000256" key="5">
    <source>
        <dbReference type="SAM" id="MobiDB-lite"/>
    </source>
</evidence>
<evidence type="ECO:0000256" key="6">
    <source>
        <dbReference type="SAM" id="Phobius"/>
    </source>
</evidence>
<name>A0A2J7ZN94_9CHLO</name>
<reference evidence="7 8" key="1">
    <citation type="journal article" date="2017" name="Mol. Biol. Evol.">
        <title>The 4-celled Tetrabaena socialis nuclear genome reveals the essential components for genetic control of cell number at the origin of multicellularity in the volvocine lineage.</title>
        <authorList>
            <person name="Featherston J."/>
            <person name="Arakaki Y."/>
            <person name="Hanschen E.R."/>
            <person name="Ferris P.J."/>
            <person name="Michod R.E."/>
            <person name="Olson B.J.S.C."/>
            <person name="Nozaki H."/>
            <person name="Durand P.M."/>
        </authorList>
    </citation>
    <scope>NUCLEOTIDE SEQUENCE [LARGE SCALE GENOMIC DNA]</scope>
    <source>
        <strain evidence="7 8">NIES-571</strain>
    </source>
</reference>
<comment type="caution">
    <text evidence="7">The sequence shown here is derived from an EMBL/GenBank/DDBJ whole genome shotgun (WGS) entry which is preliminary data.</text>
</comment>
<evidence type="ECO:0000313" key="8">
    <source>
        <dbReference type="Proteomes" id="UP000236333"/>
    </source>
</evidence>
<dbReference type="CDD" id="cd06661">
    <property type="entry name" value="GGCT_like"/>
    <property type="match status" value="1"/>
</dbReference>
<dbReference type="InterPro" id="IPR017939">
    <property type="entry name" value="G-Glutamylcylcotransferase"/>
</dbReference>
<gene>
    <name evidence="7" type="ORF">TSOC_012372</name>
</gene>
<feature type="compositionally biased region" description="Polar residues" evidence="5">
    <location>
        <begin position="66"/>
        <end position="78"/>
    </location>
</feature>
<sequence>AAAQTRPCCRTQAQRGQHGRVSSRAASALAWSGPLSWRDQAPEAAPPPPSPSPSPTRELADGTNGSGSRPSSNGTATKQPPVPQPTQQRGEFAARLPASPETSADTVLTFAYGANMNFLTLVRREVRVLSRDPATVVDPELRLVFKHQGGYATLERADAAAAAQGGSGQDEPRFRPYDGLVHGVVYRLTRADFDKLVKKEGGYVVQPVQVQTYDGHVCTALAFVSNPLFKLPQEVSPTEQYLAKVREGAADNYLDPNYQAFLSGISTVTGAGLGAQYYNTPSKYMGYSFLLLVGLITVAFFAQH</sequence>
<evidence type="ECO:0000256" key="1">
    <source>
        <dbReference type="ARBA" id="ARBA00012346"/>
    </source>
</evidence>
<dbReference type="EMBL" id="PGGS01000809">
    <property type="protein sequence ID" value="PNH01720.1"/>
    <property type="molecule type" value="Genomic_DNA"/>
</dbReference>
<dbReference type="OrthoDB" id="2017317at2759"/>
<keyword evidence="6" id="KW-0472">Membrane</keyword>
<evidence type="ECO:0000256" key="4">
    <source>
        <dbReference type="PIRSR" id="PIRSR617939-2"/>
    </source>
</evidence>
<dbReference type="AlphaFoldDB" id="A0A2J7ZN94"/>
<evidence type="ECO:0000256" key="3">
    <source>
        <dbReference type="PIRSR" id="PIRSR617939-1"/>
    </source>
</evidence>
<feature type="compositionally biased region" description="Pro residues" evidence="5">
    <location>
        <begin position="44"/>
        <end position="54"/>
    </location>
</feature>
<feature type="active site" description="Proton acceptor" evidence="3">
    <location>
        <position position="200"/>
    </location>
</feature>
<feature type="non-terminal residue" evidence="7">
    <location>
        <position position="1"/>
    </location>
</feature>
<dbReference type="EC" id="4.3.2.9" evidence="1"/>
<feature type="transmembrane region" description="Helical" evidence="6">
    <location>
        <begin position="284"/>
        <end position="302"/>
    </location>
</feature>
<keyword evidence="2" id="KW-0456">Lyase</keyword>
<feature type="binding site" evidence="4">
    <location>
        <position position="241"/>
    </location>
    <ligand>
        <name>substrate</name>
    </ligand>
</feature>
<protein>
    <recommendedName>
        <fullName evidence="1">gamma-glutamylcyclotransferase</fullName>
        <ecNumber evidence="1">4.3.2.9</ecNumber>
    </recommendedName>
</protein>
<keyword evidence="6" id="KW-1133">Transmembrane helix</keyword>
<keyword evidence="8" id="KW-1185">Reference proteome</keyword>
<dbReference type="Gene3D" id="3.10.490.10">
    <property type="entry name" value="Gamma-glutamyl cyclotransferase-like"/>
    <property type="match status" value="1"/>
</dbReference>
<dbReference type="PANTHER" id="PTHR12935:SF0">
    <property type="entry name" value="GAMMA-GLUTAMYLCYCLOTRANSFERASE"/>
    <property type="match status" value="1"/>
</dbReference>
<dbReference type="InterPro" id="IPR036568">
    <property type="entry name" value="GGCT-like_sf"/>
</dbReference>
<keyword evidence="6" id="KW-0812">Transmembrane</keyword>
<dbReference type="GO" id="GO:0003839">
    <property type="term" value="F:gamma-glutamylcyclotransferase activity"/>
    <property type="evidence" value="ECO:0007669"/>
    <property type="project" value="UniProtKB-EC"/>
</dbReference>
<evidence type="ECO:0000313" key="7">
    <source>
        <dbReference type="EMBL" id="PNH01720.1"/>
    </source>
</evidence>
<feature type="region of interest" description="Disordered" evidence="5">
    <location>
        <begin position="1"/>
        <end position="100"/>
    </location>
</feature>
<proteinExistence type="predicted"/>
<dbReference type="InterPro" id="IPR013024">
    <property type="entry name" value="GGCT-like"/>
</dbReference>